<proteinExistence type="predicted"/>
<name>S3DNN9_GLAL2</name>
<dbReference type="AlphaFoldDB" id="S3DNN9"/>
<dbReference type="InterPro" id="IPR045518">
    <property type="entry name" value="2EXR"/>
</dbReference>
<feature type="domain" description="2EXR" evidence="1">
    <location>
        <begin position="25"/>
        <end position="107"/>
    </location>
</feature>
<evidence type="ECO:0000313" key="3">
    <source>
        <dbReference type="Proteomes" id="UP000016922"/>
    </source>
</evidence>
<dbReference type="EMBL" id="KE145369">
    <property type="protein sequence ID" value="EPE28093.1"/>
    <property type="molecule type" value="Genomic_DNA"/>
</dbReference>
<evidence type="ECO:0000313" key="2">
    <source>
        <dbReference type="EMBL" id="EPE28093.1"/>
    </source>
</evidence>
<protein>
    <recommendedName>
        <fullName evidence="1">2EXR domain-containing protein</fullName>
    </recommendedName>
</protein>
<reference evidence="2 3" key="1">
    <citation type="journal article" date="2013" name="BMC Genomics">
        <title>Genomics-driven discovery of the pneumocandin biosynthetic gene cluster in the fungus Glarea lozoyensis.</title>
        <authorList>
            <person name="Chen L."/>
            <person name="Yue Q."/>
            <person name="Zhang X."/>
            <person name="Xiang M."/>
            <person name="Wang C."/>
            <person name="Li S."/>
            <person name="Che Y."/>
            <person name="Ortiz-Lopez F.J."/>
            <person name="Bills G.F."/>
            <person name="Liu X."/>
            <person name="An Z."/>
        </authorList>
    </citation>
    <scope>NUCLEOTIDE SEQUENCE [LARGE SCALE GENOMIC DNA]</scope>
    <source>
        <strain evidence="3">ATCC 20868 / MF5171</strain>
    </source>
</reference>
<dbReference type="GeneID" id="19463939"/>
<keyword evidence="3" id="KW-1185">Reference proteome</keyword>
<sequence>MSTPDAIHRVPVPNAVSSTNDAPSFTSFNKLPVELRLAVWKLTFQPRLVNIQYQKCKDTSFTSPARIPSALKVCKESRTFALPFYPLSFGSVWHPPMVRFNSAIDTLYFRAGHFLSHLFGIMTAAERNALKYIAVDSGTMFDLRPYREPGFERVLKTMPGLKELIVVHDIKSFERRQCRSASCTVLLNQIPSRLAQQPDNMLLSEEIDEQHWDLALSGSYMFPRVYGMIDCRCKNKKVIYEDFDYEPDLGYDESGYEPYDPECGGWAEESRSLFTIAYDDYSL</sequence>
<dbReference type="Pfam" id="PF20150">
    <property type="entry name" value="2EXR"/>
    <property type="match status" value="1"/>
</dbReference>
<accession>S3DNN9</accession>
<organism evidence="2 3">
    <name type="scientific">Glarea lozoyensis (strain ATCC 20868 / MF5171)</name>
    <dbReference type="NCBI Taxonomy" id="1116229"/>
    <lineage>
        <taxon>Eukaryota</taxon>
        <taxon>Fungi</taxon>
        <taxon>Dikarya</taxon>
        <taxon>Ascomycota</taxon>
        <taxon>Pezizomycotina</taxon>
        <taxon>Leotiomycetes</taxon>
        <taxon>Helotiales</taxon>
        <taxon>Helotiaceae</taxon>
        <taxon>Glarea</taxon>
    </lineage>
</organism>
<dbReference type="RefSeq" id="XP_008085452.1">
    <property type="nucleotide sequence ID" value="XM_008087261.1"/>
</dbReference>
<dbReference type="HOGENOM" id="CLU_809108_0_0_1"/>
<dbReference type="OrthoDB" id="3513892at2759"/>
<dbReference type="Proteomes" id="UP000016922">
    <property type="component" value="Unassembled WGS sequence"/>
</dbReference>
<gene>
    <name evidence="2" type="ORF">GLAREA_04884</name>
</gene>
<dbReference type="KEGG" id="glz:GLAREA_04884"/>
<dbReference type="PANTHER" id="PTHR35910:SF6">
    <property type="entry name" value="2EXR DOMAIN-CONTAINING PROTEIN"/>
    <property type="match status" value="1"/>
</dbReference>
<evidence type="ECO:0000259" key="1">
    <source>
        <dbReference type="Pfam" id="PF20150"/>
    </source>
</evidence>
<dbReference type="PANTHER" id="PTHR35910">
    <property type="entry name" value="2EXR DOMAIN-CONTAINING PROTEIN"/>
    <property type="match status" value="1"/>
</dbReference>